<dbReference type="InterPro" id="IPR051821">
    <property type="entry name" value="Asp/Asn_beta-hydroxylase"/>
</dbReference>
<dbReference type="Proteomes" id="UP001139971">
    <property type="component" value="Unassembled WGS sequence"/>
</dbReference>
<comment type="similarity">
    <text evidence="1">Belongs to the aspartyl/asparaginyl beta-hydroxylase family.</text>
</comment>
<comment type="caution">
    <text evidence="5">The sequence shown here is derived from an EMBL/GenBank/DDBJ whole genome shotgun (WGS) entry which is preliminary data.</text>
</comment>
<keyword evidence="2" id="KW-0223">Dioxygenase</keyword>
<evidence type="ECO:0000313" key="6">
    <source>
        <dbReference type="Proteomes" id="UP001139971"/>
    </source>
</evidence>
<proteinExistence type="inferred from homology"/>
<sequence length="281" mass="32284">MNRIVETASASSVAPAASASSPSWGERFKSLFRRRPRPWLSDSSVPYPAGMPFLYDPSQYSFVPHVEANWRTIRAELLAALNIADSGLEPYKDIAKTDKKAAWRTAGLMYWTMKSKENIARFPKTWEIFKDIPNLTSCSIHLLEPHSTIKPHIGDTDAMLRCHMGLVVPAPLPRCGFRVGNEMTSWEEGKVFIFNDAREHTAWNNTDQNRYVISFDVILPQYAGIRHWIAAQVLGKIYVEVMYQHKAWLRPYAKVKWINTLLHKVSKLIWYGKVRLRARLP</sequence>
<dbReference type="PANTHER" id="PTHR46332:SF5">
    <property type="entry name" value="ASPARTATE BETA-HYDROXYLASE DOMAIN CONTAINING 2"/>
    <property type="match status" value="1"/>
</dbReference>
<dbReference type="AlphaFoldDB" id="A0A9X4BMB3"/>
<dbReference type="InterPro" id="IPR007803">
    <property type="entry name" value="Asp/Arg/Pro-Hydrxlase"/>
</dbReference>
<gene>
    <name evidence="5" type="ORF">OD750_026800</name>
</gene>
<dbReference type="Gene3D" id="2.60.120.330">
    <property type="entry name" value="B-lactam Antibiotic, Isopenicillin N Synthase, Chain"/>
    <property type="match status" value="1"/>
</dbReference>
<dbReference type="PANTHER" id="PTHR46332">
    <property type="entry name" value="ASPARTATE BETA-HYDROXYLASE DOMAIN-CONTAINING PROTEIN 2"/>
    <property type="match status" value="1"/>
</dbReference>
<reference evidence="5" key="1">
    <citation type="submission" date="2023-02" db="EMBL/GenBank/DDBJ databases">
        <title>Tahibacter soli sp. nov. isolated from soil.</title>
        <authorList>
            <person name="Baek J.H."/>
            <person name="Lee J.K."/>
            <person name="Choi D.G."/>
            <person name="Jeon C.O."/>
        </authorList>
    </citation>
    <scope>NUCLEOTIDE SEQUENCE</scope>
    <source>
        <strain evidence="5">BL</strain>
    </source>
</reference>
<evidence type="ECO:0000313" key="5">
    <source>
        <dbReference type="EMBL" id="MDC8016152.1"/>
    </source>
</evidence>
<feature type="domain" description="Aspartyl/asparaginy/proline hydroxylase" evidence="4">
    <location>
        <begin position="67"/>
        <end position="218"/>
    </location>
</feature>
<evidence type="ECO:0000259" key="4">
    <source>
        <dbReference type="Pfam" id="PF05118"/>
    </source>
</evidence>
<dbReference type="InterPro" id="IPR027443">
    <property type="entry name" value="IPNS-like_sf"/>
</dbReference>
<evidence type="ECO:0000256" key="1">
    <source>
        <dbReference type="ARBA" id="ARBA00007730"/>
    </source>
</evidence>
<keyword evidence="3" id="KW-0560">Oxidoreductase</keyword>
<evidence type="ECO:0000256" key="3">
    <source>
        <dbReference type="ARBA" id="ARBA00023002"/>
    </source>
</evidence>
<dbReference type="RefSeq" id="WP_263542562.1">
    <property type="nucleotide sequence ID" value="NZ_JAOVZO020000023.1"/>
</dbReference>
<dbReference type="Pfam" id="PF05118">
    <property type="entry name" value="Asp_Arg_Hydrox"/>
    <property type="match status" value="1"/>
</dbReference>
<protein>
    <submittedName>
        <fullName evidence="5">Aspartyl/asparaginyl beta-hydroxylase domain-containing protein</fullName>
    </submittedName>
</protein>
<dbReference type="SUPFAM" id="SSF51197">
    <property type="entry name" value="Clavaminate synthase-like"/>
    <property type="match status" value="1"/>
</dbReference>
<dbReference type="GO" id="GO:0016020">
    <property type="term" value="C:membrane"/>
    <property type="evidence" value="ECO:0007669"/>
    <property type="project" value="TreeGrafter"/>
</dbReference>
<evidence type="ECO:0000256" key="2">
    <source>
        <dbReference type="ARBA" id="ARBA00022964"/>
    </source>
</evidence>
<name>A0A9X4BMB3_9GAMM</name>
<dbReference type="EMBL" id="JAOVZO020000023">
    <property type="protein sequence ID" value="MDC8016152.1"/>
    <property type="molecule type" value="Genomic_DNA"/>
</dbReference>
<keyword evidence="6" id="KW-1185">Reference proteome</keyword>
<organism evidence="5 6">
    <name type="scientific">Tahibacter soli</name>
    <dbReference type="NCBI Taxonomy" id="2983605"/>
    <lineage>
        <taxon>Bacteria</taxon>
        <taxon>Pseudomonadati</taxon>
        <taxon>Pseudomonadota</taxon>
        <taxon>Gammaproteobacteria</taxon>
        <taxon>Lysobacterales</taxon>
        <taxon>Rhodanobacteraceae</taxon>
        <taxon>Tahibacter</taxon>
    </lineage>
</organism>
<accession>A0A9X4BMB3</accession>
<dbReference type="GO" id="GO:0051213">
    <property type="term" value="F:dioxygenase activity"/>
    <property type="evidence" value="ECO:0007669"/>
    <property type="project" value="UniProtKB-KW"/>
</dbReference>